<accession>A0A1J5QJB5</accession>
<dbReference type="AlphaFoldDB" id="A0A1J5QJB5"/>
<dbReference type="EMBL" id="MLJW01000686">
    <property type="protein sequence ID" value="OIQ83625.1"/>
    <property type="molecule type" value="Genomic_DNA"/>
</dbReference>
<dbReference type="GO" id="GO:0003677">
    <property type="term" value="F:DNA binding"/>
    <property type="evidence" value="ECO:0007669"/>
    <property type="project" value="UniProtKB-KW"/>
</dbReference>
<evidence type="ECO:0000313" key="3">
    <source>
        <dbReference type="EMBL" id="OIQ83625.1"/>
    </source>
</evidence>
<dbReference type="CDD" id="cd01109">
    <property type="entry name" value="HTH_YyaN"/>
    <property type="match status" value="1"/>
</dbReference>
<protein>
    <submittedName>
        <fullName evidence="3">HTH-type transcriptional regulator AdhR</fullName>
    </submittedName>
</protein>
<dbReference type="GO" id="GO:0003700">
    <property type="term" value="F:DNA-binding transcription factor activity"/>
    <property type="evidence" value="ECO:0007669"/>
    <property type="project" value="InterPro"/>
</dbReference>
<gene>
    <name evidence="3" type="primary">adhR_2</name>
    <name evidence="3" type="ORF">GALL_345700</name>
</gene>
<dbReference type="Gene3D" id="1.10.1660.10">
    <property type="match status" value="1"/>
</dbReference>
<comment type="caution">
    <text evidence="3">The sequence shown here is derived from an EMBL/GenBank/DDBJ whole genome shotgun (WGS) entry which is preliminary data.</text>
</comment>
<dbReference type="InterPro" id="IPR047057">
    <property type="entry name" value="MerR_fam"/>
</dbReference>
<keyword evidence="1" id="KW-0238">DNA-binding</keyword>
<dbReference type="SUPFAM" id="SSF46955">
    <property type="entry name" value="Putative DNA-binding domain"/>
    <property type="match status" value="1"/>
</dbReference>
<dbReference type="PROSITE" id="PS50937">
    <property type="entry name" value="HTH_MERR_2"/>
    <property type="match status" value="1"/>
</dbReference>
<dbReference type="PROSITE" id="PS00552">
    <property type="entry name" value="HTH_MERR_1"/>
    <property type="match status" value="1"/>
</dbReference>
<reference evidence="3" key="1">
    <citation type="submission" date="2016-10" db="EMBL/GenBank/DDBJ databases">
        <title>Sequence of Gallionella enrichment culture.</title>
        <authorList>
            <person name="Poehlein A."/>
            <person name="Muehling M."/>
            <person name="Daniel R."/>
        </authorList>
    </citation>
    <scope>NUCLEOTIDE SEQUENCE</scope>
</reference>
<dbReference type="Pfam" id="PF13411">
    <property type="entry name" value="MerR_1"/>
    <property type="match status" value="1"/>
</dbReference>
<dbReference type="InterPro" id="IPR009061">
    <property type="entry name" value="DNA-bd_dom_put_sf"/>
</dbReference>
<sequence length="138" mass="15762">MTSDFISIGELARRAGLSTHTLRYYEAEGVLRPVARAASGHRRYAQEDVLWLAFVLRLKRTEMPIREIRRYAELRAQGDATLSARLAMLQLHRERLATRMLELTTCAGALDAKIQTYLAMMDEQPARTRNPHHEPASD</sequence>
<evidence type="ECO:0000256" key="1">
    <source>
        <dbReference type="ARBA" id="ARBA00023125"/>
    </source>
</evidence>
<evidence type="ECO:0000259" key="2">
    <source>
        <dbReference type="PROSITE" id="PS50937"/>
    </source>
</evidence>
<dbReference type="PANTHER" id="PTHR30204:SF98">
    <property type="entry name" value="HTH-TYPE TRANSCRIPTIONAL REGULATOR ADHR"/>
    <property type="match status" value="1"/>
</dbReference>
<dbReference type="InterPro" id="IPR000551">
    <property type="entry name" value="MerR-type_HTH_dom"/>
</dbReference>
<feature type="domain" description="HTH merR-type" evidence="2">
    <location>
        <begin position="5"/>
        <end position="74"/>
    </location>
</feature>
<dbReference type="SMART" id="SM00422">
    <property type="entry name" value="HTH_MERR"/>
    <property type="match status" value="1"/>
</dbReference>
<name>A0A1J5QJB5_9ZZZZ</name>
<organism evidence="3">
    <name type="scientific">mine drainage metagenome</name>
    <dbReference type="NCBI Taxonomy" id="410659"/>
    <lineage>
        <taxon>unclassified sequences</taxon>
        <taxon>metagenomes</taxon>
        <taxon>ecological metagenomes</taxon>
    </lineage>
</organism>
<proteinExistence type="predicted"/>
<dbReference type="PANTHER" id="PTHR30204">
    <property type="entry name" value="REDOX-CYCLING DRUG-SENSING TRANSCRIPTIONAL ACTIVATOR SOXR"/>
    <property type="match status" value="1"/>
</dbReference>
<dbReference type="PRINTS" id="PR00040">
    <property type="entry name" value="HTHMERR"/>
</dbReference>